<dbReference type="EMBL" id="PECL01000007">
    <property type="protein sequence ID" value="TEA06726.1"/>
    <property type="molecule type" value="Genomic_DNA"/>
</dbReference>
<dbReference type="Proteomes" id="UP000294604">
    <property type="component" value="Unassembled WGS sequence"/>
</dbReference>
<dbReference type="InterPro" id="IPR048578">
    <property type="entry name" value="Rv3651-like_C"/>
</dbReference>
<comment type="caution">
    <text evidence="4">The sequence shown here is derived from an EMBL/GenBank/DDBJ whole genome shotgun (WGS) entry which is preliminary data.</text>
</comment>
<feature type="domain" description="Rv3651-like middle" evidence="2">
    <location>
        <begin position="83"/>
        <end position="190"/>
    </location>
</feature>
<dbReference type="Pfam" id="PF21043">
    <property type="entry name" value="Rv3651-like_C"/>
    <property type="match status" value="1"/>
</dbReference>
<feature type="domain" description="Rv3651-like N-terminal" evidence="1">
    <location>
        <begin position="2"/>
        <end position="79"/>
    </location>
</feature>
<protein>
    <recommendedName>
        <fullName evidence="6">Rv3651-like N-terminal domain-containing protein</fullName>
    </recommendedName>
</protein>
<dbReference type="InterPro" id="IPR041458">
    <property type="entry name" value="Rv3651-like_N"/>
</dbReference>
<dbReference type="InterPro" id="IPR041439">
    <property type="entry name" value="Rv3651-like_middle"/>
</dbReference>
<evidence type="ECO:0000313" key="5">
    <source>
        <dbReference type="Proteomes" id="UP000294604"/>
    </source>
</evidence>
<organism evidence="4 5">
    <name type="scientific">Mycobacteroides salmoniphilum</name>
    <dbReference type="NCBI Taxonomy" id="404941"/>
    <lineage>
        <taxon>Bacteria</taxon>
        <taxon>Bacillati</taxon>
        <taxon>Actinomycetota</taxon>
        <taxon>Actinomycetes</taxon>
        <taxon>Mycobacteriales</taxon>
        <taxon>Mycobacteriaceae</taxon>
        <taxon>Mycobacteroides</taxon>
    </lineage>
</organism>
<dbReference type="AlphaFoldDB" id="A0A4R8SWK5"/>
<evidence type="ECO:0000259" key="3">
    <source>
        <dbReference type="Pfam" id="PF21043"/>
    </source>
</evidence>
<evidence type="ECO:0000259" key="1">
    <source>
        <dbReference type="Pfam" id="PF18007"/>
    </source>
</evidence>
<dbReference type="Pfam" id="PF18007">
    <property type="entry name" value="Rv3651-like_N"/>
    <property type="match status" value="1"/>
</dbReference>
<proteinExistence type="predicted"/>
<feature type="domain" description="Rv3651-like C-terminal" evidence="3">
    <location>
        <begin position="202"/>
        <end position="317"/>
    </location>
</feature>
<evidence type="ECO:0008006" key="6">
    <source>
        <dbReference type="Google" id="ProtNLM"/>
    </source>
</evidence>
<accession>A0A4R8SWK5</accession>
<sequence length="326" mass="36036">MVIAVGSRLRKATPLRRFLNSSARVHAICAAVAESTSTGQPTRIEWGKHVVQAIPVLMTDERVHGVQVWAGSGVKPAPPRPRIGAVVWNLTTRVAADTRSALLNAGLDPAVEPTHGRFFAADLPVGELHPNEIHVLTVALRSSPGDTISDTWNLTTRMGNPITVSFFSRVVVEKDASGEGSILCRAMNWRESRKVSYQYDQHLADRILRGMTDPSVYRVLVDLDTWGLLKWIDEPCPLFDWRGINPHQPLLHPDDRPIREAMAREFHSGPASGILRMRSSSGWTLIHVTIYRIELEHGVMVGLLSLRVPTDAEVVEASYRISSSAS</sequence>
<evidence type="ECO:0000259" key="2">
    <source>
        <dbReference type="Pfam" id="PF18621"/>
    </source>
</evidence>
<name>A0A4R8SWK5_9MYCO</name>
<reference evidence="4 5" key="1">
    <citation type="journal article" date="2019" name="Sci. Rep.">
        <title>Extended insight into the Mycobacterium chelonae-abscessus complex through whole genome sequencing of Mycobacterium salmoniphilum outbreak and Mycobacterium salmoniphilum-like strains.</title>
        <authorList>
            <person name="Behra P.R.K."/>
            <person name="Das S."/>
            <person name="Pettersson B.M.F."/>
            <person name="Shirreff L."/>
            <person name="DuCote T."/>
            <person name="Jacobsson K.G."/>
            <person name="Ennis D.G."/>
            <person name="Kirsebom L.A."/>
        </authorList>
    </citation>
    <scope>NUCLEOTIDE SEQUENCE [LARGE SCALE GENOMIC DNA]</scope>
    <source>
        <strain evidence="4 5">CCUG 60884</strain>
    </source>
</reference>
<dbReference type="Pfam" id="PF18621">
    <property type="entry name" value="Rv3651-like_middle"/>
    <property type="match status" value="1"/>
</dbReference>
<gene>
    <name evidence="4" type="ORF">CCUG60884_01864</name>
</gene>
<evidence type="ECO:0000313" key="4">
    <source>
        <dbReference type="EMBL" id="TEA06726.1"/>
    </source>
</evidence>